<accession>A0A1R4HF27</accession>
<dbReference type="RefSeq" id="WP_087144488.1">
    <property type="nucleotide sequence ID" value="NZ_FUKI01000135.1"/>
</dbReference>
<gene>
    <name evidence="1" type="ORF">CRENPOLYSF1_580071</name>
</gene>
<dbReference type="AlphaFoldDB" id="A0A1R4HF27"/>
<evidence type="ECO:0008006" key="3">
    <source>
        <dbReference type="Google" id="ProtNLM"/>
    </source>
</evidence>
<organism evidence="1 2">
    <name type="scientific">Crenothrix polyspora</name>
    <dbReference type="NCBI Taxonomy" id="360316"/>
    <lineage>
        <taxon>Bacteria</taxon>
        <taxon>Pseudomonadati</taxon>
        <taxon>Pseudomonadota</taxon>
        <taxon>Gammaproteobacteria</taxon>
        <taxon>Methylococcales</taxon>
        <taxon>Crenotrichaceae</taxon>
        <taxon>Crenothrix</taxon>
    </lineage>
</organism>
<dbReference type="EMBL" id="FUKI01000135">
    <property type="protein sequence ID" value="SJM94806.1"/>
    <property type="molecule type" value="Genomic_DNA"/>
</dbReference>
<protein>
    <recommendedName>
        <fullName evidence="3">Lipoprotein</fullName>
    </recommendedName>
</protein>
<reference evidence="2" key="1">
    <citation type="submission" date="2017-02" db="EMBL/GenBank/DDBJ databases">
        <authorList>
            <person name="Daims H."/>
        </authorList>
    </citation>
    <scope>NUCLEOTIDE SEQUENCE [LARGE SCALE GENOMIC DNA]</scope>
</reference>
<proteinExistence type="predicted"/>
<dbReference type="Proteomes" id="UP000195667">
    <property type="component" value="Unassembled WGS sequence"/>
</dbReference>
<evidence type="ECO:0000313" key="2">
    <source>
        <dbReference type="Proteomes" id="UP000195667"/>
    </source>
</evidence>
<name>A0A1R4HF27_9GAMM</name>
<dbReference type="OrthoDB" id="5570399at2"/>
<dbReference type="PROSITE" id="PS51257">
    <property type="entry name" value="PROKAR_LIPOPROTEIN"/>
    <property type="match status" value="1"/>
</dbReference>
<keyword evidence="2" id="KW-1185">Reference proteome</keyword>
<sequence>MKKLTILTLAVVLTSCTQDQQNSVFRKAVELLDSDYMVTFANGSTTKTWLIKNGKVTSTDKGYYYFWNVKKHYVQVPIVNTVIEEID</sequence>
<evidence type="ECO:0000313" key="1">
    <source>
        <dbReference type="EMBL" id="SJM94806.1"/>
    </source>
</evidence>